<evidence type="ECO:0000256" key="1">
    <source>
        <dbReference type="SAM" id="MobiDB-lite"/>
    </source>
</evidence>
<protein>
    <submittedName>
        <fullName evidence="2">Uncharacterized protein</fullName>
    </submittedName>
</protein>
<keyword evidence="3" id="KW-1185">Reference proteome</keyword>
<sequence length="39" mass="4265">MLYFGRATGNQHLESKGAASRPGNNLGQRSGKIKGMFKR</sequence>
<dbReference type="EMBL" id="SAUN01000001">
    <property type="protein sequence ID" value="RVX40142.1"/>
    <property type="molecule type" value="Genomic_DNA"/>
</dbReference>
<comment type="caution">
    <text evidence="2">The sequence shown here is derived from an EMBL/GenBank/DDBJ whole genome shotgun (WGS) entry which is preliminary data.</text>
</comment>
<evidence type="ECO:0000313" key="3">
    <source>
        <dbReference type="Proteomes" id="UP000284824"/>
    </source>
</evidence>
<accession>A0A438M314</accession>
<feature type="region of interest" description="Disordered" evidence="1">
    <location>
        <begin position="1"/>
        <end position="39"/>
    </location>
</feature>
<name>A0A438M314_9ACTN</name>
<dbReference type="Proteomes" id="UP000284824">
    <property type="component" value="Unassembled WGS sequence"/>
</dbReference>
<gene>
    <name evidence="2" type="ORF">EDD27_2536</name>
</gene>
<dbReference type="AlphaFoldDB" id="A0A438M314"/>
<reference evidence="2 3" key="1">
    <citation type="submission" date="2019-01" db="EMBL/GenBank/DDBJ databases">
        <title>Sequencing the genomes of 1000 actinobacteria strains.</title>
        <authorList>
            <person name="Klenk H.-P."/>
        </authorList>
    </citation>
    <scope>NUCLEOTIDE SEQUENCE [LARGE SCALE GENOMIC DNA]</scope>
    <source>
        <strain evidence="2 3">DSM 43925</strain>
    </source>
</reference>
<evidence type="ECO:0000313" key="2">
    <source>
        <dbReference type="EMBL" id="RVX40142.1"/>
    </source>
</evidence>
<organism evidence="2 3">
    <name type="scientific">Nonomuraea polychroma</name>
    <dbReference type="NCBI Taxonomy" id="46176"/>
    <lineage>
        <taxon>Bacteria</taxon>
        <taxon>Bacillati</taxon>
        <taxon>Actinomycetota</taxon>
        <taxon>Actinomycetes</taxon>
        <taxon>Streptosporangiales</taxon>
        <taxon>Streptosporangiaceae</taxon>
        <taxon>Nonomuraea</taxon>
    </lineage>
</organism>
<proteinExistence type="predicted"/>